<reference evidence="1 2" key="1">
    <citation type="submission" date="2019-03" db="EMBL/GenBank/DDBJ databases">
        <title>Single cell metagenomics reveals metabolic interactions within the superorganism composed of flagellate Streblomastix strix and complex community of Bacteroidetes bacteria on its surface.</title>
        <authorList>
            <person name="Treitli S.C."/>
            <person name="Kolisko M."/>
            <person name="Husnik F."/>
            <person name="Keeling P."/>
            <person name="Hampl V."/>
        </authorList>
    </citation>
    <scope>NUCLEOTIDE SEQUENCE [LARGE SCALE GENOMIC DNA]</scope>
    <source>
        <strain evidence="1">ST1C</strain>
    </source>
</reference>
<protein>
    <submittedName>
        <fullName evidence="1">Uncharacterized protein</fullName>
    </submittedName>
</protein>
<gene>
    <name evidence="1" type="ORF">EZS28_039445</name>
</gene>
<name>A0A5J4U3Y5_9EUKA</name>
<dbReference type="Proteomes" id="UP000324800">
    <property type="component" value="Unassembled WGS sequence"/>
</dbReference>
<dbReference type="AlphaFoldDB" id="A0A5J4U3Y5"/>
<evidence type="ECO:0000313" key="1">
    <source>
        <dbReference type="EMBL" id="KAA6365028.1"/>
    </source>
</evidence>
<dbReference type="OrthoDB" id="2306477at2759"/>
<sequence>AHVRYKYESFKVLKFETLTEPTARHGSGSYSIVYGDIKSKLSPVRNECFEDVQMMHDTYTHTQNNNNDTSIVFDQLIQEGIIRVQIKNIQGLLDIGIADQSVIFGRNENPEAKGMENVVIYNSRGRIVHIGGKMIEGNRSFGPDDIITLEFNMNKDHHTLTFFINYSEQKNYISDLPSTVRFWCHLKDKGSSFEIISLAKLSEPVAEHKFLSSSKFKWGKKW</sequence>
<dbReference type="EMBL" id="SNRW01020939">
    <property type="protein sequence ID" value="KAA6365028.1"/>
    <property type="molecule type" value="Genomic_DNA"/>
</dbReference>
<accession>A0A5J4U3Y5</accession>
<feature type="non-terminal residue" evidence="1">
    <location>
        <position position="1"/>
    </location>
</feature>
<evidence type="ECO:0000313" key="2">
    <source>
        <dbReference type="Proteomes" id="UP000324800"/>
    </source>
</evidence>
<dbReference type="Gene3D" id="2.60.120.920">
    <property type="match status" value="1"/>
</dbReference>
<proteinExistence type="predicted"/>
<comment type="caution">
    <text evidence="1">The sequence shown here is derived from an EMBL/GenBank/DDBJ whole genome shotgun (WGS) entry which is preliminary data.</text>
</comment>
<dbReference type="InterPro" id="IPR043136">
    <property type="entry name" value="B30.2/SPRY_sf"/>
</dbReference>
<organism evidence="1 2">
    <name type="scientific">Streblomastix strix</name>
    <dbReference type="NCBI Taxonomy" id="222440"/>
    <lineage>
        <taxon>Eukaryota</taxon>
        <taxon>Metamonada</taxon>
        <taxon>Preaxostyla</taxon>
        <taxon>Oxymonadida</taxon>
        <taxon>Streblomastigidae</taxon>
        <taxon>Streblomastix</taxon>
    </lineage>
</organism>